<dbReference type="InterPro" id="IPR005545">
    <property type="entry name" value="YCII"/>
</dbReference>
<evidence type="ECO:0000313" key="4">
    <source>
        <dbReference type="Proteomes" id="UP000440096"/>
    </source>
</evidence>
<organism evidence="3 4">
    <name type="scientific">Amycolatopsis pithecellobii</name>
    <dbReference type="NCBI Taxonomy" id="664692"/>
    <lineage>
        <taxon>Bacteria</taxon>
        <taxon>Bacillati</taxon>
        <taxon>Actinomycetota</taxon>
        <taxon>Actinomycetes</taxon>
        <taxon>Pseudonocardiales</taxon>
        <taxon>Pseudonocardiaceae</taxon>
        <taxon>Amycolatopsis</taxon>
    </lineage>
</organism>
<feature type="domain" description="YCII-related" evidence="2">
    <location>
        <begin position="61"/>
        <end position="135"/>
    </location>
</feature>
<evidence type="ECO:0000259" key="2">
    <source>
        <dbReference type="Pfam" id="PF03795"/>
    </source>
</evidence>
<dbReference type="Gene3D" id="3.30.70.1060">
    <property type="entry name" value="Dimeric alpha+beta barrel"/>
    <property type="match status" value="1"/>
</dbReference>
<evidence type="ECO:0000256" key="1">
    <source>
        <dbReference type="ARBA" id="ARBA00007689"/>
    </source>
</evidence>
<dbReference type="AlphaFoldDB" id="A0A6N7YN36"/>
<dbReference type="InterPro" id="IPR011008">
    <property type="entry name" value="Dimeric_a/b-barrel"/>
</dbReference>
<comment type="caution">
    <text evidence="3">The sequence shown here is derived from an EMBL/GenBank/DDBJ whole genome shotgun (WGS) entry which is preliminary data.</text>
</comment>
<reference evidence="3 4" key="1">
    <citation type="submission" date="2019-11" db="EMBL/GenBank/DDBJ databases">
        <title>Draft genome of Amycolatopsis RM579.</title>
        <authorList>
            <person name="Duangmal K."/>
            <person name="Mingma R."/>
        </authorList>
    </citation>
    <scope>NUCLEOTIDE SEQUENCE [LARGE SCALE GENOMIC DNA]</scope>
    <source>
        <strain evidence="3 4">RM579</strain>
    </source>
</reference>
<accession>A0A6N7YN36</accession>
<dbReference type="Proteomes" id="UP000440096">
    <property type="component" value="Unassembled WGS sequence"/>
</dbReference>
<keyword evidence="4" id="KW-1185">Reference proteome</keyword>
<name>A0A6N7YN36_9PSEU</name>
<evidence type="ECO:0000313" key="3">
    <source>
        <dbReference type="EMBL" id="MTD54385.1"/>
    </source>
</evidence>
<dbReference type="Pfam" id="PF03795">
    <property type="entry name" value="YCII"/>
    <property type="match status" value="1"/>
</dbReference>
<gene>
    <name evidence="3" type="ORF">GKO32_10425</name>
</gene>
<dbReference type="OrthoDB" id="5523400at2"/>
<sequence>MPARGSGQVAVVQGAITEYSYLRFVAALRKFGVAMSGSTDKLLGKDYWLIRSLPAETTTADDLTPLVDEHVSWLLGLEREGLVVLSGPLLDGPGARPGSGITVLRADDAEHAARLAGGDPFVVAGLRSFEVCRWRVNEGSIGVRLSLGTGTFHWE</sequence>
<proteinExistence type="inferred from homology"/>
<protein>
    <recommendedName>
        <fullName evidence="2">YCII-related domain-containing protein</fullName>
    </recommendedName>
</protein>
<comment type="similarity">
    <text evidence="1">Belongs to the YciI family.</text>
</comment>
<dbReference type="EMBL" id="WMBA01000011">
    <property type="protein sequence ID" value="MTD54385.1"/>
    <property type="molecule type" value="Genomic_DNA"/>
</dbReference>
<dbReference type="SUPFAM" id="SSF54909">
    <property type="entry name" value="Dimeric alpha+beta barrel"/>
    <property type="match status" value="1"/>
</dbReference>